<organism evidence="3 4">
    <name type="scientific">Crassostrea virginica</name>
    <name type="common">Eastern oyster</name>
    <dbReference type="NCBI Taxonomy" id="6565"/>
    <lineage>
        <taxon>Eukaryota</taxon>
        <taxon>Metazoa</taxon>
        <taxon>Spiralia</taxon>
        <taxon>Lophotrochozoa</taxon>
        <taxon>Mollusca</taxon>
        <taxon>Bivalvia</taxon>
        <taxon>Autobranchia</taxon>
        <taxon>Pteriomorphia</taxon>
        <taxon>Ostreida</taxon>
        <taxon>Ostreoidea</taxon>
        <taxon>Ostreidae</taxon>
        <taxon>Crassostrea</taxon>
    </lineage>
</organism>
<dbReference type="InterPro" id="IPR014729">
    <property type="entry name" value="Rossmann-like_a/b/a_fold"/>
</dbReference>
<dbReference type="InterPro" id="IPR006015">
    <property type="entry name" value="Universal_stress_UspA"/>
</dbReference>
<dbReference type="PRINTS" id="PR01438">
    <property type="entry name" value="UNVRSLSTRESS"/>
</dbReference>
<sequence length="184" mass="20308">MAECAGTETETSPHGTDTSSSPAKKPIHTKGNVIIFAMDGSDIAINALKWFAARCHRPEDVVVLVYAVEMSEIFTSSQWLQTPNTEDIDAFQTIFRHEIEKIQKKLQTFAKILRQLEINGSVRSTHASKPGEGIINVAKELNACMIVTGSRGHGKIRRTLLGSVSDYLIHHADIPVLVCRHQSC</sequence>
<evidence type="ECO:0000259" key="2">
    <source>
        <dbReference type="Pfam" id="PF00582"/>
    </source>
</evidence>
<dbReference type="Proteomes" id="UP000694844">
    <property type="component" value="Chromosome 8"/>
</dbReference>
<dbReference type="AlphaFoldDB" id="A0A8B8AYR5"/>
<dbReference type="SUPFAM" id="SSF52402">
    <property type="entry name" value="Adenine nucleotide alpha hydrolases-like"/>
    <property type="match status" value="1"/>
</dbReference>
<evidence type="ECO:0000313" key="3">
    <source>
        <dbReference type="Proteomes" id="UP000694844"/>
    </source>
</evidence>
<proteinExistence type="predicted"/>
<protein>
    <submittedName>
        <fullName evidence="4">Uncharacterized protein LOC111105802 isoform X1</fullName>
    </submittedName>
</protein>
<reference evidence="4" key="1">
    <citation type="submission" date="2025-08" db="UniProtKB">
        <authorList>
            <consortium name="RefSeq"/>
        </authorList>
    </citation>
    <scope>IDENTIFICATION</scope>
    <source>
        <tissue evidence="4">Whole sample</tissue>
    </source>
</reference>
<accession>A0A8B8AYR5</accession>
<evidence type="ECO:0000313" key="4">
    <source>
        <dbReference type="RefSeq" id="XP_022295898.1"/>
    </source>
</evidence>
<dbReference type="RefSeq" id="XP_022295898.1">
    <property type="nucleotide sequence ID" value="XM_022440190.1"/>
</dbReference>
<feature type="compositionally biased region" description="Polar residues" evidence="1">
    <location>
        <begin position="8"/>
        <end position="22"/>
    </location>
</feature>
<dbReference type="Pfam" id="PF00582">
    <property type="entry name" value="Usp"/>
    <property type="match status" value="1"/>
</dbReference>
<name>A0A8B8AYR5_CRAVI</name>
<dbReference type="InterPro" id="IPR006016">
    <property type="entry name" value="UspA"/>
</dbReference>
<feature type="domain" description="UspA" evidence="2">
    <location>
        <begin position="34"/>
        <end position="180"/>
    </location>
</feature>
<dbReference type="Gene3D" id="3.40.50.620">
    <property type="entry name" value="HUPs"/>
    <property type="match status" value="1"/>
</dbReference>
<dbReference type="OrthoDB" id="843225at2759"/>
<dbReference type="PANTHER" id="PTHR46989">
    <property type="entry name" value="USP DOMAIN-CONTAINING PROTEIN"/>
    <property type="match status" value="1"/>
</dbReference>
<dbReference type="CDD" id="cd23659">
    <property type="entry name" value="USP_At3g01520-like"/>
    <property type="match status" value="1"/>
</dbReference>
<evidence type="ECO:0000256" key="1">
    <source>
        <dbReference type="SAM" id="MobiDB-lite"/>
    </source>
</evidence>
<keyword evidence="3" id="KW-1185">Reference proteome</keyword>
<dbReference type="PANTHER" id="PTHR46989:SF3">
    <property type="entry name" value="USPA DOMAIN-CONTAINING PROTEIN"/>
    <property type="match status" value="1"/>
</dbReference>
<gene>
    <name evidence="4" type="primary">LOC111105802</name>
</gene>
<dbReference type="GeneID" id="111105802"/>
<dbReference type="KEGG" id="cvn:111105802"/>
<feature type="region of interest" description="Disordered" evidence="1">
    <location>
        <begin position="1"/>
        <end position="26"/>
    </location>
</feature>